<dbReference type="SUPFAM" id="SSF56112">
    <property type="entry name" value="Protein kinase-like (PK-like)"/>
    <property type="match status" value="1"/>
</dbReference>
<comment type="caution">
    <text evidence="2">The sequence shown here is derived from an EMBL/GenBank/DDBJ whole genome shotgun (WGS) entry which is preliminary data.</text>
</comment>
<keyword evidence="3" id="KW-1185">Reference proteome</keyword>
<dbReference type="InterPro" id="IPR051678">
    <property type="entry name" value="AGP_Transferase"/>
</dbReference>
<dbReference type="Gene3D" id="3.90.1200.10">
    <property type="match status" value="1"/>
</dbReference>
<feature type="domain" description="Aminoglycoside phosphotransferase" evidence="1">
    <location>
        <begin position="69"/>
        <end position="303"/>
    </location>
</feature>
<dbReference type="Proteomes" id="UP001203880">
    <property type="component" value="Unassembled WGS sequence"/>
</dbReference>
<dbReference type="RefSeq" id="WP_249707869.1">
    <property type="nucleotide sequence ID" value="NZ_JAMFMB010000006.1"/>
</dbReference>
<name>A0ABT0PZY7_9RHOB</name>
<sequence>MCLRTGGFGQNIPVSGQYDPRRRLAIATSPNDHDPQIRCGGGMQRDRFESFAAEILAQLGETPRHAGFLAQGSTSRVWEIWSDRRAYVLRVIEAPDRALSAPVDRFLRKSLSDRGGRVACPVLSSDQTGTLWQGNPWVLEPLLVGSHPARGALPAQVSRALGQTLAALHQVPVHGFGRPARIEGECIHGATSDPVVGVLQRFEHPLSAHWAQGLLHPAFAAAPELEAGTRALLHEVTRQMAEQPPVLCHTDLHERQLICDGDRLVGLLDFGDATLLDPHWDLGSVLYFHGDRNFRQVFEAYQGSARLTQCQPDLAAAFSVAIALHHAARSRLPGKEHRLTRAVAHIRQVIAW</sequence>
<protein>
    <submittedName>
        <fullName evidence="2">Aminoglycoside phosphotransferase family protein</fullName>
    </submittedName>
</protein>
<dbReference type="InterPro" id="IPR011009">
    <property type="entry name" value="Kinase-like_dom_sf"/>
</dbReference>
<organism evidence="2 3">
    <name type="scientific">Ruegeria spongiae</name>
    <dbReference type="NCBI Taxonomy" id="2942209"/>
    <lineage>
        <taxon>Bacteria</taxon>
        <taxon>Pseudomonadati</taxon>
        <taxon>Pseudomonadota</taxon>
        <taxon>Alphaproteobacteria</taxon>
        <taxon>Rhodobacterales</taxon>
        <taxon>Roseobacteraceae</taxon>
        <taxon>Ruegeria</taxon>
    </lineage>
</organism>
<evidence type="ECO:0000313" key="2">
    <source>
        <dbReference type="EMBL" id="MCL6283194.1"/>
    </source>
</evidence>
<evidence type="ECO:0000313" key="3">
    <source>
        <dbReference type="Proteomes" id="UP001203880"/>
    </source>
</evidence>
<gene>
    <name evidence="2" type="ORF">M3P21_06575</name>
</gene>
<evidence type="ECO:0000259" key="1">
    <source>
        <dbReference type="Pfam" id="PF01636"/>
    </source>
</evidence>
<dbReference type="InterPro" id="IPR002575">
    <property type="entry name" value="Aminoglycoside_PTrfase"/>
</dbReference>
<proteinExistence type="predicted"/>
<dbReference type="EMBL" id="JAMFMB010000006">
    <property type="protein sequence ID" value="MCL6283194.1"/>
    <property type="molecule type" value="Genomic_DNA"/>
</dbReference>
<dbReference type="PANTHER" id="PTHR21310">
    <property type="entry name" value="AMINOGLYCOSIDE PHOSPHOTRANSFERASE-RELATED-RELATED"/>
    <property type="match status" value="1"/>
</dbReference>
<accession>A0ABT0PZY7</accession>
<reference evidence="2" key="1">
    <citation type="submission" date="2022-05" db="EMBL/GenBank/DDBJ databases">
        <authorList>
            <person name="Park J.-S."/>
        </authorList>
    </citation>
    <scope>NUCLEOTIDE SEQUENCE</scope>
    <source>
        <strain evidence="2">2012CJ41-6</strain>
    </source>
</reference>
<dbReference type="Pfam" id="PF01636">
    <property type="entry name" value="APH"/>
    <property type="match status" value="1"/>
</dbReference>